<evidence type="ECO:0000313" key="10">
    <source>
        <dbReference type="Proteomes" id="UP000198553"/>
    </source>
</evidence>
<dbReference type="Gene3D" id="3.30.750.44">
    <property type="match status" value="1"/>
</dbReference>
<dbReference type="GO" id="GO:0004175">
    <property type="term" value="F:endopeptidase activity"/>
    <property type="evidence" value="ECO:0007669"/>
    <property type="project" value="TreeGrafter"/>
</dbReference>
<feature type="region of interest" description="Disordered" evidence="6">
    <location>
        <begin position="1"/>
        <end position="22"/>
    </location>
</feature>
<keyword evidence="7" id="KW-0812">Transmembrane</keyword>
<dbReference type="STRING" id="930146.SAMN05192533_12114"/>
<name>A0A1H8JFV5_9BACI</name>
<dbReference type="InterPro" id="IPR001478">
    <property type="entry name" value="PDZ"/>
</dbReference>
<dbReference type="GO" id="GO:0006508">
    <property type="term" value="P:proteolysis"/>
    <property type="evidence" value="ECO:0007669"/>
    <property type="project" value="UniProtKB-KW"/>
</dbReference>
<dbReference type="SUPFAM" id="SSF50156">
    <property type="entry name" value="PDZ domain-like"/>
    <property type="match status" value="1"/>
</dbReference>
<dbReference type="Pfam" id="PF22694">
    <property type="entry name" value="CtpB_N-like"/>
    <property type="match status" value="1"/>
</dbReference>
<dbReference type="InterPro" id="IPR036034">
    <property type="entry name" value="PDZ_sf"/>
</dbReference>
<dbReference type="PANTHER" id="PTHR32060">
    <property type="entry name" value="TAIL-SPECIFIC PROTEASE"/>
    <property type="match status" value="1"/>
</dbReference>
<dbReference type="CDD" id="cd06782">
    <property type="entry name" value="cpPDZ_CPP-like"/>
    <property type="match status" value="1"/>
</dbReference>
<dbReference type="SUPFAM" id="SSF52096">
    <property type="entry name" value="ClpP/crotonase"/>
    <property type="match status" value="1"/>
</dbReference>
<dbReference type="GO" id="GO:0008236">
    <property type="term" value="F:serine-type peptidase activity"/>
    <property type="evidence" value="ECO:0007669"/>
    <property type="project" value="UniProtKB-KW"/>
</dbReference>
<evidence type="ECO:0000256" key="3">
    <source>
        <dbReference type="ARBA" id="ARBA00022801"/>
    </source>
</evidence>
<keyword evidence="3 5" id="KW-0378">Hydrolase</keyword>
<dbReference type="AlphaFoldDB" id="A0A1H8JFV5"/>
<accession>A0A1H8JFV5</accession>
<keyword evidence="2 5" id="KW-0645">Protease</keyword>
<gene>
    <name evidence="9" type="ORF">SAMN05192533_12114</name>
</gene>
<feature type="domain" description="PDZ" evidence="8">
    <location>
        <begin position="126"/>
        <end position="190"/>
    </location>
</feature>
<reference evidence="10" key="1">
    <citation type="submission" date="2016-10" db="EMBL/GenBank/DDBJ databases">
        <authorList>
            <person name="Varghese N."/>
            <person name="Submissions S."/>
        </authorList>
    </citation>
    <scope>NUCLEOTIDE SEQUENCE [LARGE SCALE GENOMIC DNA]</scope>
    <source>
        <strain evidence="10">B48,IBRC-M 10115,DSM 25386,CECT 8001</strain>
    </source>
</reference>
<dbReference type="InterPro" id="IPR036366">
    <property type="entry name" value="PGBDSf"/>
</dbReference>
<dbReference type="Gene3D" id="3.90.226.10">
    <property type="entry name" value="2-enoyl-CoA Hydratase, Chain A, domain 1"/>
    <property type="match status" value="1"/>
</dbReference>
<dbReference type="SUPFAM" id="SSF47090">
    <property type="entry name" value="PGBD-like"/>
    <property type="match status" value="1"/>
</dbReference>
<dbReference type="EMBL" id="FOBW01000021">
    <property type="protein sequence ID" value="SEN79501.1"/>
    <property type="molecule type" value="Genomic_DNA"/>
</dbReference>
<dbReference type="Pfam" id="PF03572">
    <property type="entry name" value="Peptidase_S41"/>
    <property type="match status" value="1"/>
</dbReference>
<dbReference type="SMART" id="SM00228">
    <property type="entry name" value="PDZ"/>
    <property type="match status" value="1"/>
</dbReference>
<dbReference type="OrthoDB" id="9812068at2"/>
<evidence type="ECO:0000256" key="5">
    <source>
        <dbReference type="RuleBase" id="RU004404"/>
    </source>
</evidence>
<keyword evidence="10" id="KW-1185">Reference proteome</keyword>
<feature type="transmembrane region" description="Helical" evidence="7">
    <location>
        <begin position="35"/>
        <end position="58"/>
    </location>
</feature>
<proteinExistence type="inferred from homology"/>
<protein>
    <submittedName>
        <fullName evidence="9">Carboxyl-terminal processing protease</fullName>
    </submittedName>
</protein>
<evidence type="ECO:0000256" key="4">
    <source>
        <dbReference type="ARBA" id="ARBA00022825"/>
    </source>
</evidence>
<dbReference type="PANTHER" id="PTHR32060:SF30">
    <property type="entry name" value="CARBOXY-TERMINAL PROCESSING PROTEASE CTPA"/>
    <property type="match status" value="1"/>
</dbReference>
<dbReference type="InterPro" id="IPR041489">
    <property type="entry name" value="PDZ_6"/>
</dbReference>
<keyword evidence="7" id="KW-1133">Transmembrane helix</keyword>
<dbReference type="InterPro" id="IPR002477">
    <property type="entry name" value="Peptidoglycan-bd-like"/>
</dbReference>
<dbReference type="NCBIfam" id="TIGR00225">
    <property type="entry name" value="prc"/>
    <property type="match status" value="1"/>
</dbReference>
<dbReference type="Pfam" id="PF17820">
    <property type="entry name" value="PDZ_6"/>
    <property type="match status" value="1"/>
</dbReference>
<dbReference type="FunFam" id="2.30.42.10:FF:000063">
    <property type="entry name" value="Peptidase, S41 family"/>
    <property type="match status" value="1"/>
</dbReference>
<dbReference type="Proteomes" id="UP000198553">
    <property type="component" value="Unassembled WGS sequence"/>
</dbReference>
<dbReference type="InterPro" id="IPR029045">
    <property type="entry name" value="ClpP/crotonase-like_dom_sf"/>
</dbReference>
<dbReference type="CDD" id="cd07560">
    <property type="entry name" value="Peptidase_S41_CPP"/>
    <property type="match status" value="1"/>
</dbReference>
<evidence type="ECO:0000256" key="6">
    <source>
        <dbReference type="SAM" id="MobiDB-lite"/>
    </source>
</evidence>
<dbReference type="PROSITE" id="PS50106">
    <property type="entry name" value="PDZ"/>
    <property type="match status" value="1"/>
</dbReference>
<evidence type="ECO:0000256" key="2">
    <source>
        <dbReference type="ARBA" id="ARBA00022670"/>
    </source>
</evidence>
<dbReference type="GO" id="GO:0030288">
    <property type="term" value="C:outer membrane-bounded periplasmic space"/>
    <property type="evidence" value="ECO:0007669"/>
    <property type="project" value="TreeGrafter"/>
</dbReference>
<dbReference type="SMART" id="SM00245">
    <property type="entry name" value="TSPc"/>
    <property type="match status" value="1"/>
</dbReference>
<dbReference type="RefSeq" id="WP_090749870.1">
    <property type="nucleotide sequence ID" value="NZ_FOBW01000021.1"/>
</dbReference>
<sequence length="499" mass="55225">MDQEKQNGENTEQEGPSEQLGETETKQNFMQIKKFHFAMLLFFIVFITAGITTFALAFGEDDPVVKVIREREEFAKLYEAYDTLQKNYYTELDEQQLIDGAISGMVESLDDPYSDYMSLDDAKSFHESISASFEGIGAEIQEKDGHIAIVSPLKGSPAEKAGLLPEDLILSVDGKSIQGMSTTEAVALIRGEKGTKVKLTIQRGNAEPTEVTITRDTIPIETVYGEMLEDDIGKVQITNFSEHTHEELVVILEDLNSKGMKGLVLDLRQNPGGLLDQAIKITSMFVPEGKLLFKVEDRQGNVQEYPSTGNSTSDFPLVILIDKGSASASEILAGAVSESAEVPLVGQTTFGKGTVQRAENFKDGSNIKLTTEKWLTPDGNWVHEKGVKPDYEVEMPDYASLPFIDPETELNISAASEQVKAAQTMLKVLGYDPGREDGFYDEKTSEAVKQFQKDKELEQTGVLKDSSTIELMSAVRNKMLEEDPQLKKAIEVVKEEMDK</sequence>
<keyword evidence="4 5" id="KW-0720">Serine protease</keyword>
<keyword evidence="7" id="KW-0472">Membrane</keyword>
<dbReference type="Gene3D" id="2.30.42.10">
    <property type="match status" value="1"/>
</dbReference>
<dbReference type="InterPro" id="IPR004447">
    <property type="entry name" value="Peptidase_S41A"/>
</dbReference>
<feature type="compositionally biased region" description="Polar residues" evidence="6">
    <location>
        <begin position="8"/>
        <end position="22"/>
    </location>
</feature>
<evidence type="ECO:0000256" key="7">
    <source>
        <dbReference type="SAM" id="Phobius"/>
    </source>
</evidence>
<comment type="similarity">
    <text evidence="1 5">Belongs to the peptidase S41A family.</text>
</comment>
<dbReference type="Gene3D" id="1.10.101.10">
    <property type="entry name" value="PGBD-like superfamily/PGBD"/>
    <property type="match status" value="1"/>
</dbReference>
<dbReference type="InterPro" id="IPR036365">
    <property type="entry name" value="PGBD-like_sf"/>
</dbReference>
<organism evidence="9 10">
    <name type="scientific">Mesobacillus persicus</name>
    <dbReference type="NCBI Taxonomy" id="930146"/>
    <lineage>
        <taxon>Bacteria</taxon>
        <taxon>Bacillati</taxon>
        <taxon>Bacillota</taxon>
        <taxon>Bacilli</taxon>
        <taxon>Bacillales</taxon>
        <taxon>Bacillaceae</taxon>
        <taxon>Mesobacillus</taxon>
    </lineage>
</organism>
<dbReference type="InterPro" id="IPR005151">
    <property type="entry name" value="Tail-specific_protease"/>
</dbReference>
<dbReference type="GO" id="GO:0007165">
    <property type="term" value="P:signal transduction"/>
    <property type="evidence" value="ECO:0007669"/>
    <property type="project" value="TreeGrafter"/>
</dbReference>
<dbReference type="InterPro" id="IPR055210">
    <property type="entry name" value="CtpA/B_N"/>
</dbReference>
<dbReference type="Pfam" id="PF01471">
    <property type="entry name" value="PG_binding_1"/>
    <property type="match status" value="1"/>
</dbReference>
<evidence type="ECO:0000313" key="9">
    <source>
        <dbReference type="EMBL" id="SEN79501.1"/>
    </source>
</evidence>
<evidence type="ECO:0000259" key="8">
    <source>
        <dbReference type="PROSITE" id="PS50106"/>
    </source>
</evidence>
<evidence type="ECO:0000256" key="1">
    <source>
        <dbReference type="ARBA" id="ARBA00009179"/>
    </source>
</evidence>